<gene>
    <name evidence="2" type="ORF">K435DRAFT_852438</name>
</gene>
<dbReference type="AlphaFoldDB" id="A0A4S8MJI2"/>
<evidence type="ECO:0000259" key="1">
    <source>
        <dbReference type="Pfam" id="PF06985"/>
    </source>
</evidence>
<evidence type="ECO:0000313" key="3">
    <source>
        <dbReference type="Proteomes" id="UP000297245"/>
    </source>
</evidence>
<organism evidence="2 3">
    <name type="scientific">Dendrothele bispora (strain CBS 962.96)</name>
    <dbReference type="NCBI Taxonomy" id="1314807"/>
    <lineage>
        <taxon>Eukaryota</taxon>
        <taxon>Fungi</taxon>
        <taxon>Dikarya</taxon>
        <taxon>Basidiomycota</taxon>
        <taxon>Agaricomycotina</taxon>
        <taxon>Agaricomycetes</taxon>
        <taxon>Agaricomycetidae</taxon>
        <taxon>Agaricales</taxon>
        <taxon>Agaricales incertae sedis</taxon>
        <taxon>Dendrothele</taxon>
    </lineage>
</organism>
<dbReference type="PANTHER" id="PTHR24148">
    <property type="entry name" value="ANKYRIN REPEAT DOMAIN-CONTAINING PROTEIN 39 HOMOLOG-RELATED"/>
    <property type="match status" value="1"/>
</dbReference>
<accession>A0A4S8MJI2</accession>
<sequence length="578" mass="64406">MAYSFSSHYSLSIESTATPCRIRFINCRALVEEDTLVIEEFDEFPFPWDSDSNLPEVLHAAISYVWKGNPPPVIDSNETESEALDLGYFNVLGCEDGDPISISVLRSACLATLFYLAHPQVNYIWLDRLCIIQTNNEDKSWQITRMFDVYKNADPTIILPGGIQRLVPLDEETAWVHRAWTLQEALARPYAAFVLHLWEDEAGIVGGLEEETEGAIHVVQVPGPGRKGCALMNLDNLVEACAAGRLRWTPGMLGEDETPQQLEAREWRTVEDVRIIGASGAPSLHAFLDALRTLNSDVDSFRDYAIWKSALTRTSSRPVDMVFSIMGLLGVTLDPKAFGEDDRIGATIALAREILRKGGSASWIGVSTSAPPCRQLSTFPEFPETSVAGKALIRISAGDQEKIVEAGTIVDEDSLLGSVDIPDEEIMVRGEMDKEGYLSFRRRACIVTPVTAAVNLADCTECQRIREDPANQHLSAQSVDGKAWHFHEGVNFNKGKFPRVAVPLAFFSEVSLSVFEEHDVLLKLMLVQEHAPGKFHIISYFKIPDWDMVWERKVTLWEESSFTVGGPDIEKSNQTRDK</sequence>
<protein>
    <recommendedName>
        <fullName evidence="1">Heterokaryon incompatibility domain-containing protein</fullName>
    </recommendedName>
</protein>
<feature type="domain" description="Heterokaryon incompatibility" evidence="1">
    <location>
        <begin position="60"/>
        <end position="160"/>
    </location>
</feature>
<keyword evidence="3" id="KW-1185">Reference proteome</keyword>
<name>A0A4S8MJI2_DENBC</name>
<dbReference type="EMBL" id="ML179073">
    <property type="protein sequence ID" value="THV02792.1"/>
    <property type="molecule type" value="Genomic_DNA"/>
</dbReference>
<dbReference type="Pfam" id="PF06985">
    <property type="entry name" value="HET"/>
    <property type="match status" value="1"/>
</dbReference>
<dbReference type="InterPro" id="IPR052895">
    <property type="entry name" value="HetReg/Transcr_Mod"/>
</dbReference>
<dbReference type="Proteomes" id="UP000297245">
    <property type="component" value="Unassembled WGS sequence"/>
</dbReference>
<evidence type="ECO:0000313" key="2">
    <source>
        <dbReference type="EMBL" id="THV02792.1"/>
    </source>
</evidence>
<dbReference type="PANTHER" id="PTHR24148:SF64">
    <property type="entry name" value="HETEROKARYON INCOMPATIBILITY DOMAIN-CONTAINING PROTEIN"/>
    <property type="match status" value="1"/>
</dbReference>
<reference evidence="2 3" key="1">
    <citation type="journal article" date="2019" name="Nat. Ecol. Evol.">
        <title>Megaphylogeny resolves global patterns of mushroom evolution.</title>
        <authorList>
            <person name="Varga T."/>
            <person name="Krizsan K."/>
            <person name="Foldi C."/>
            <person name="Dima B."/>
            <person name="Sanchez-Garcia M."/>
            <person name="Sanchez-Ramirez S."/>
            <person name="Szollosi G.J."/>
            <person name="Szarkandi J.G."/>
            <person name="Papp V."/>
            <person name="Albert L."/>
            <person name="Andreopoulos W."/>
            <person name="Angelini C."/>
            <person name="Antonin V."/>
            <person name="Barry K.W."/>
            <person name="Bougher N.L."/>
            <person name="Buchanan P."/>
            <person name="Buyck B."/>
            <person name="Bense V."/>
            <person name="Catcheside P."/>
            <person name="Chovatia M."/>
            <person name="Cooper J."/>
            <person name="Damon W."/>
            <person name="Desjardin D."/>
            <person name="Finy P."/>
            <person name="Geml J."/>
            <person name="Haridas S."/>
            <person name="Hughes K."/>
            <person name="Justo A."/>
            <person name="Karasinski D."/>
            <person name="Kautmanova I."/>
            <person name="Kiss B."/>
            <person name="Kocsube S."/>
            <person name="Kotiranta H."/>
            <person name="LaButti K.M."/>
            <person name="Lechner B.E."/>
            <person name="Liimatainen K."/>
            <person name="Lipzen A."/>
            <person name="Lukacs Z."/>
            <person name="Mihaltcheva S."/>
            <person name="Morgado L.N."/>
            <person name="Niskanen T."/>
            <person name="Noordeloos M.E."/>
            <person name="Ohm R.A."/>
            <person name="Ortiz-Santana B."/>
            <person name="Ovrebo C."/>
            <person name="Racz N."/>
            <person name="Riley R."/>
            <person name="Savchenko A."/>
            <person name="Shiryaev A."/>
            <person name="Soop K."/>
            <person name="Spirin V."/>
            <person name="Szebenyi C."/>
            <person name="Tomsovsky M."/>
            <person name="Tulloss R.E."/>
            <person name="Uehling J."/>
            <person name="Grigoriev I.V."/>
            <person name="Vagvolgyi C."/>
            <person name="Papp T."/>
            <person name="Martin F.M."/>
            <person name="Miettinen O."/>
            <person name="Hibbett D.S."/>
            <person name="Nagy L.G."/>
        </authorList>
    </citation>
    <scope>NUCLEOTIDE SEQUENCE [LARGE SCALE GENOMIC DNA]</scope>
    <source>
        <strain evidence="2 3">CBS 962.96</strain>
    </source>
</reference>
<dbReference type="OrthoDB" id="2817418at2759"/>
<proteinExistence type="predicted"/>
<dbReference type="InterPro" id="IPR010730">
    <property type="entry name" value="HET"/>
</dbReference>